<feature type="non-terminal residue" evidence="4">
    <location>
        <position position="180"/>
    </location>
</feature>
<evidence type="ECO:0000259" key="3">
    <source>
        <dbReference type="Pfam" id="PF00534"/>
    </source>
</evidence>
<proteinExistence type="predicted"/>
<dbReference type="InterPro" id="IPR001296">
    <property type="entry name" value="Glyco_trans_1"/>
</dbReference>
<sequence>MEFVRYAMPIITHAVPDTVFVVAGGNPTDALAHKGDMHSLIEAEVAQQGLETHVRLMGRVDQHILIELYHLCDLFVLPAIPVVGDMEGFGIVLIEAGAAGKPVVATRVGGIVDAVEDGRSGILVEPGDYHALAHGIVSLLCDPERRQHMGTYGRRRAQEQFDWDVIGKRHIELFSEVVAR</sequence>
<dbReference type="PANTHER" id="PTHR12526">
    <property type="entry name" value="GLYCOSYLTRANSFERASE"/>
    <property type="match status" value="1"/>
</dbReference>
<gene>
    <name evidence="4" type="ORF">S06H3_48655</name>
</gene>
<keyword evidence="2" id="KW-0808">Transferase</keyword>
<organism evidence="4">
    <name type="scientific">marine sediment metagenome</name>
    <dbReference type="NCBI Taxonomy" id="412755"/>
    <lineage>
        <taxon>unclassified sequences</taxon>
        <taxon>metagenomes</taxon>
        <taxon>ecological metagenomes</taxon>
    </lineage>
</organism>
<dbReference type="SUPFAM" id="SSF53756">
    <property type="entry name" value="UDP-Glycosyltransferase/glycogen phosphorylase"/>
    <property type="match status" value="1"/>
</dbReference>
<evidence type="ECO:0000256" key="1">
    <source>
        <dbReference type="ARBA" id="ARBA00022676"/>
    </source>
</evidence>
<name>X1NJL8_9ZZZZ</name>
<dbReference type="Pfam" id="PF00534">
    <property type="entry name" value="Glycos_transf_1"/>
    <property type="match status" value="1"/>
</dbReference>
<protein>
    <recommendedName>
        <fullName evidence="3">Glycosyl transferase family 1 domain-containing protein</fullName>
    </recommendedName>
</protein>
<dbReference type="PANTHER" id="PTHR12526:SF510">
    <property type="entry name" value="D-INOSITOL 3-PHOSPHATE GLYCOSYLTRANSFERASE"/>
    <property type="match status" value="1"/>
</dbReference>
<feature type="domain" description="Glycosyl transferase family 1" evidence="3">
    <location>
        <begin position="7"/>
        <end position="156"/>
    </location>
</feature>
<dbReference type="EMBL" id="BARV01030654">
    <property type="protein sequence ID" value="GAI43788.1"/>
    <property type="molecule type" value="Genomic_DNA"/>
</dbReference>
<comment type="caution">
    <text evidence="4">The sequence shown here is derived from an EMBL/GenBank/DDBJ whole genome shotgun (WGS) entry which is preliminary data.</text>
</comment>
<dbReference type="GO" id="GO:0016757">
    <property type="term" value="F:glycosyltransferase activity"/>
    <property type="evidence" value="ECO:0007669"/>
    <property type="project" value="UniProtKB-KW"/>
</dbReference>
<evidence type="ECO:0000313" key="4">
    <source>
        <dbReference type="EMBL" id="GAI43788.1"/>
    </source>
</evidence>
<evidence type="ECO:0000256" key="2">
    <source>
        <dbReference type="ARBA" id="ARBA00022679"/>
    </source>
</evidence>
<accession>X1NJL8</accession>
<keyword evidence="1" id="KW-0328">Glycosyltransferase</keyword>
<dbReference type="AlphaFoldDB" id="X1NJL8"/>
<reference evidence="4" key="1">
    <citation type="journal article" date="2014" name="Front. Microbiol.">
        <title>High frequency of phylogenetically diverse reductive dehalogenase-homologous genes in deep subseafloor sedimentary metagenomes.</title>
        <authorList>
            <person name="Kawai M."/>
            <person name="Futagami T."/>
            <person name="Toyoda A."/>
            <person name="Takaki Y."/>
            <person name="Nishi S."/>
            <person name="Hori S."/>
            <person name="Arai W."/>
            <person name="Tsubouchi T."/>
            <person name="Morono Y."/>
            <person name="Uchiyama I."/>
            <person name="Ito T."/>
            <person name="Fujiyama A."/>
            <person name="Inagaki F."/>
            <person name="Takami H."/>
        </authorList>
    </citation>
    <scope>NUCLEOTIDE SEQUENCE</scope>
    <source>
        <strain evidence="4">Expedition CK06-06</strain>
    </source>
</reference>
<dbReference type="Gene3D" id="3.40.50.2000">
    <property type="entry name" value="Glycogen Phosphorylase B"/>
    <property type="match status" value="2"/>
</dbReference>
<dbReference type="CDD" id="cd03801">
    <property type="entry name" value="GT4_PimA-like"/>
    <property type="match status" value="1"/>
</dbReference>